<organism evidence="4 5">
    <name type="scientific">Halomarina rubra</name>
    <dbReference type="NCBI Taxonomy" id="2071873"/>
    <lineage>
        <taxon>Archaea</taxon>
        <taxon>Methanobacteriati</taxon>
        <taxon>Methanobacteriota</taxon>
        <taxon>Stenosarchaea group</taxon>
        <taxon>Halobacteria</taxon>
        <taxon>Halobacteriales</taxon>
        <taxon>Natronomonadaceae</taxon>
        <taxon>Halomarina</taxon>
    </lineage>
</organism>
<feature type="domain" description="CBS" evidence="3">
    <location>
        <begin position="71"/>
        <end position="128"/>
    </location>
</feature>
<protein>
    <submittedName>
        <fullName evidence="4">CBS domain-containing protein</fullName>
    </submittedName>
</protein>
<name>A0ABD6APT0_9EURY</name>
<dbReference type="SMART" id="SM00116">
    <property type="entry name" value="CBS"/>
    <property type="match status" value="2"/>
</dbReference>
<dbReference type="EMBL" id="JBHUDC010000001">
    <property type="protein sequence ID" value="MFD1511702.1"/>
    <property type="molecule type" value="Genomic_DNA"/>
</dbReference>
<dbReference type="Pfam" id="PF00571">
    <property type="entry name" value="CBS"/>
    <property type="match status" value="2"/>
</dbReference>
<dbReference type="Gene3D" id="3.10.580.10">
    <property type="entry name" value="CBS-domain"/>
    <property type="match status" value="1"/>
</dbReference>
<evidence type="ECO:0000259" key="3">
    <source>
        <dbReference type="PROSITE" id="PS51371"/>
    </source>
</evidence>
<dbReference type="RefSeq" id="WP_250871690.1">
    <property type="nucleotide sequence ID" value="NZ_JALXFV010000001.1"/>
</dbReference>
<dbReference type="SUPFAM" id="SSF54631">
    <property type="entry name" value="CBS-domain pair"/>
    <property type="match status" value="1"/>
</dbReference>
<evidence type="ECO:0000313" key="4">
    <source>
        <dbReference type="EMBL" id="MFD1511702.1"/>
    </source>
</evidence>
<gene>
    <name evidence="4" type="ORF">ACFSBT_00230</name>
</gene>
<evidence type="ECO:0000256" key="2">
    <source>
        <dbReference type="PROSITE-ProRule" id="PRU00703"/>
    </source>
</evidence>
<evidence type="ECO:0000313" key="5">
    <source>
        <dbReference type="Proteomes" id="UP001597187"/>
    </source>
</evidence>
<accession>A0ABD6APT0</accession>
<reference evidence="4 5" key="1">
    <citation type="journal article" date="2019" name="Int. J. Syst. Evol. Microbiol.">
        <title>The Global Catalogue of Microorganisms (GCM) 10K type strain sequencing project: providing services to taxonomists for standard genome sequencing and annotation.</title>
        <authorList>
            <consortium name="The Broad Institute Genomics Platform"/>
            <consortium name="The Broad Institute Genome Sequencing Center for Infectious Disease"/>
            <person name="Wu L."/>
            <person name="Ma J."/>
        </authorList>
    </citation>
    <scope>NUCLEOTIDE SEQUENCE [LARGE SCALE GENOMIC DNA]</scope>
    <source>
        <strain evidence="4 5">CGMCC 1.12563</strain>
    </source>
</reference>
<keyword evidence="1 2" id="KW-0129">CBS domain</keyword>
<comment type="caution">
    <text evidence="4">The sequence shown here is derived from an EMBL/GenBank/DDBJ whole genome shotgun (WGS) entry which is preliminary data.</text>
</comment>
<dbReference type="InterPro" id="IPR046342">
    <property type="entry name" value="CBS_dom_sf"/>
</dbReference>
<dbReference type="Proteomes" id="UP001597187">
    <property type="component" value="Unassembled WGS sequence"/>
</dbReference>
<feature type="domain" description="CBS" evidence="3">
    <location>
        <begin position="7"/>
        <end position="62"/>
    </location>
</feature>
<dbReference type="InterPro" id="IPR051257">
    <property type="entry name" value="Diverse_CBS-Domain"/>
</dbReference>
<dbReference type="PROSITE" id="PS51371">
    <property type="entry name" value="CBS"/>
    <property type="match status" value="2"/>
</dbReference>
<keyword evidence="5" id="KW-1185">Reference proteome</keyword>
<dbReference type="AlphaFoldDB" id="A0ABD6APT0"/>
<dbReference type="PANTHER" id="PTHR43080">
    <property type="entry name" value="CBS DOMAIN-CONTAINING PROTEIN CBSX3, MITOCHONDRIAL"/>
    <property type="match status" value="1"/>
</dbReference>
<dbReference type="InterPro" id="IPR000644">
    <property type="entry name" value="CBS_dom"/>
</dbReference>
<proteinExistence type="predicted"/>
<dbReference type="PANTHER" id="PTHR43080:SF2">
    <property type="entry name" value="CBS DOMAIN-CONTAINING PROTEIN"/>
    <property type="match status" value="1"/>
</dbReference>
<sequence>MPVSDIASDAVVSATPSTPVPTLADRMLDENVRSVVVTKQSRPVGIVTDRELALSLTDAFDVTALDAADVMDGDIAAVHDDDCVLDALRAMHRRTARQAAVVNDARRLVGVLTLDRLVATVAEELFETIDAVGQSPR</sequence>
<evidence type="ECO:0000256" key="1">
    <source>
        <dbReference type="ARBA" id="ARBA00023122"/>
    </source>
</evidence>